<feature type="region of interest" description="Disordered" evidence="13">
    <location>
        <begin position="1091"/>
        <end position="1155"/>
    </location>
</feature>
<feature type="compositionally biased region" description="Basic residues" evidence="13">
    <location>
        <begin position="1124"/>
        <end position="1140"/>
    </location>
</feature>
<dbReference type="Gene3D" id="3.40.50.720">
    <property type="entry name" value="NAD(P)-binding Rossmann-like Domain"/>
    <property type="match status" value="2"/>
</dbReference>
<feature type="domain" description="RCK N-terminal" evidence="15">
    <location>
        <begin position="825"/>
        <end position="965"/>
    </location>
</feature>
<comment type="catalytic activity">
    <reaction evidence="12">
        <text>K(+)(in) = K(+)(out)</text>
        <dbReference type="Rhea" id="RHEA:29463"/>
        <dbReference type="ChEBI" id="CHEBI:29103"/>
    </reaction>
</comment>
<keyword evidence="5 14" id="KW-0812">Transmembrane</keyword>
<dbReference type="InterPro" id="IPR036291">
    <property type="entry name" value="NAD(P)-bd_dom_sf"/>
</dbReference>
<reference evidence="16" key="3">
    <citation type="submission" date="2025-09" db="UniProtKB">
        <authorList>
            <consortium name="Ensembl"/>
        </authorList>
    </citation>
    <scope>IDENTIFICATION</scope>
</reference>
<keyword evidence="10 14" id="KW-0472">Membrane</keyword>
<dbReference type="Pfam" id="PF03493">
    <property type="entry name" value="BK_channel_a"/>
    <property type="match status" value="1"/>
</dbReference>
<feature type="transmembrane region" description="Helical" evidence="14">
    <location>
        <begin position="140"/>
        <end position="159"/>
    </location>
</feature>
<dbReference type="Pfam" id="PF22614">
    <property type="entry name" value="Slo-like_RCK"/>
    <property type="match status" value="2"/>
</dbReference>
<dbReference type="RefSeq" id="XP_029684951.1">
    <property type="nucleotide sequence ID" value="XM_029829091.1"/>
</dbReference>
<keyword evidence="11" id="KW-0407">Ion channel</keyword>
<evidence type="ECO:0000256" key="13">
    <source>
        <dbReference type="SAM" id="MobiDB-lite"/>
    </source>
</evidence>
<evidence type="ECO:0000256" key="9">
    <source>
        <dbReference type="ARBA" id="ARBA00023065"/>
    </source>
</evidence>
<dbReference type="GO" id="GO:0005228">
    <property type="term" value="F:intracellular sodium-activated potassium channel activity"/>
    <property type="evidence" value="ECO:0007669"/>
    <property type="project" value="TreeGrafter"/>
</dbReference>
<dbReference type="InParanoid" id="A0A674PFA9"/>
<reference evidence="16" key="2">
    <citation type="submission" date="2025-08" db="UniProtKB">
        <authorList>
            <consortium name="Ensembl"/>
        </authorList>
    </citation>
    <scope>IDENTIFICATION</scope>
</reference>
<keyword evidence="4" id="KW-0633">Potassium transport</keyword>
<dbReference type="SUPFAM" id="SSF81324">
    <property type="entry name" value="Voltage-gated potassium channels"/>
    <property type="match status" value="1"/>
</dbReference>
<feature type="region of interest" description="Disordered" evidence="13">
    <location>
        <begin position="16"/>
        <end position="49"/>
    </location>
</feature>
<dbReference type="Ensembl" id="ENSTRUT00000078855.1">
    <property type="protein sequence ID" value="ENSTRUP00000084417.1"/>
    <property type="gene ID" value="ENSTRUG00000016571.3"/>
</dbReference>
<gene>
    <name evidence="16" type="primary">kcnt1b</name>
</gene>
<dbReference type="InterPro" id="IPR047871">
    <property type="entry name" value="K_chnl_Slo-like"/>
</dbReference>
<dbReference type="SUPFAM" id="SSF51735">
    <property type="entry name" value="NAD(P)-binding Rossmann-fold domains"/>
    <property type="match status" value="1"/>
</dbReference>
<evidence type="ECO:0000256" key="8">
    <source>
        <dbReference type="ARBA" id="ARBA00022989"/>
    </source>
</evidence>
<feature type="compositionally biased region" description="Basic and acidic residues" evidence="13">
    <location>
        <begin position="1093"/>
        <end position="1106"/>
    </location>
</feature>
<dbReference type="GeneID" id="101069866"/>
<accession>A0A674PFA9</accession>
<dbReference type="OrthoDB" id="257992at2759"/>
<keyword evidence="17" id="KW-1185">Reference proteome</keyword>
<evidence type="ECO:0000256" key="12">
    <source>
        <dbReference type="ARBA" id="ARBA00034430"/>
    </source>
</evidence>
<dbReference type="PANTHER" id="PTHR10027:SF14">
    <property type="entry name" value="POTASSIUM CHANNEL SUBFAMILY T MEMBER 1"/>
    <property type="match status" value="1"/>
</dbReference>
<proteinExistence type="predicted"/>
<dbReference type="PROSITE" id="PS51201">
    <property type="entry name" value="RCK_N"/>
    <property type="match status" value="2"/>
</dbReference>
<keyword evidence="7" id="KW-0630">Potassium</keyword>
<protein>
    <submittedName>
        <fullName evidence="16">Potassium sodium-activated channel subfamily T member 1</fullName>
    </submittedName>
</protein>
<feature type="domain" description="RCK N-terminal" evidence="15">
    <location>
        <begin position="397"/>
        <end position="533"/>
    </location>
</feature>
<evidence type="ECO:0000256" key="6">
    <source>
        <dbReference type="ARBA" id="ARBA00022826"/>
    </source>
</evidence>
<dbReference type="InterPro" id="IPR013099">
    <property type="entry name" value="K_chnl_dom"/>
</dbReference>
<name>A0A674PFA9_TAKRU</name>
<dbReference type="PANTHER" id="PTHR10027">
    <property type="entry name" value="CALCIUM-ACTIVATED POTASSIUM CHANNEL ALPHA CHAIN"/>
    <property type="match status" value="1"/>
</dbReference>
<evidence type="ECO:0000256" key="11">
    <source>
        <dbReference type="ARBA" id="ARBA00023303"/>
    </source>
</evidence>
<evidence type="ECO:0000259" key="15">
    <source>
        <dbReference type="PROSITE" id="PS51201"/>
    </source>
</evidence>
<feature type="transmembrane region" description="Helical" evidence="14">
    <location>
        <begin position="297"/>
        <end position="315"/>
    </location>
</feature>
<evidence type="ECO:0000313" key="17">
    <source>
        <dbReference type="Proteomes" id="UP000005226"/>
    </source>
</evidence>
<evidence type="ECO:0000313" key="16">
    <source>
        <dbReference type="Ensembl" id="ENSTRUP00000084417.1"/>
    </source>
</evidence>
<feature type="compositionally biased region" description="Basic and acidic residues" evidence="13">
    <location>
        <begin position="1279"/>
        <end position="1293"/>
    </location>
</feature>
<evidence type="ECO:0000256" key="1">
    <source>
        <dbReference type="ARBA" id="ARBA00004651"/>
    </source>
</evidence>
<dbReference type="FunFam" id="1.10.287.70:FF:000069">
    <property type="entry name" value="Potassium sodium-activated channel subfamily T member 1"/>
    <property type="match status" value="1"/>
</dbReference>
<reference evidence="16 17" key="1">
    <citation type="journal article" date="2011" name="Genome Biol. Evol.">
        <title>Integration of the genetic map and genome assembly of fugu facilitates insights into distinct features of genome evolution in teleosts and mammals.</title>
        <authorList>
            <person name="Kai W."/>
            <person name="Kikuchi K."/>
            <person name="Tohari S."/>
            <person name="Chew A.K."/>
            <person name="Tay A."/>
            <person name="Fujiwara A."/>
            <person name="Hosoya S."/>
            <person name="Suetake H."/>
            <person name="Naruse K."/>
            <person name="Brenner S."/>
            <person name="Suzuki Y."/>
            <person name="Venkatesh B."/>
        </authorList>
    </citation>
    <scope>NUCLEOTIDE SEQUENCE [LARGE SCALE GENOMIC DNA]</scope>
</reference>
<dbReference type="InterPro" id="IPR003929">
    <property type="entry name" value="K_chnl_BK_asu"/>
</dbReference>
<dbReference type="InterPro" id="IPR003148">
    <property type="entry name" value="RCK_N"/>
</dbReference>
<feature type="transmembrane region" description="Helical" evidence="14">
    <location>
        <begin position="237"/>
        <end position="257"/>
    </location>
</feature>
<dbReference type="OMA" id="DVDMQHS"/>
<dbReference type="Proteomes" id="UP000005226">
    <property type="component" value="Chromosome 21"/>
</dbReference>
<feature type="transmembrane region" description="Helical" evidence="14">
    <location>
        <begin position="350"/>
        <end position="370"/>
    </location>
</feature>
<dbReference type="GeneTree" id="ENSGT00940000156880"/>
<dbReference type="Gene3D" id="1.10.287.70">
    <property type="match status" value="1"/>
</dbReference>
<evidence type="ECO:0000256" key="4">
    <source>
        <dbReference type="ARBA" id="ARBA00022538"/>
    </source>
</evidence>
<dbReference type="GO" id="GO:0015271">
    <property type="term" value="F:outward rectifier potassium channel activity"/>
    <property type="evidence" value="ECO:0007669"/>
    <property type="project" value="TreeGrafter"/>
</dbReference>
<keyword evidence="3" id="KW-1003">Cell membrane</keyword>
<keyword evidence="2" id="KW-0813">Transport</keyword>
<feature type="region of interest" description="Disordered" evidence="13">
    <location>
        <begin position="706"/>
        <end position="733"/>
    </location>
</feature>
<sequence>MNFFFNMRGTMVRHAADERAVPEAAMSPPRRSSGSHGDRTSAETVQKNNSSNSGVILDISALKMAEVETEVPPLPPRYRFRDLLLGDQTFQNDDRFQEEYSMDSTNAQVQVEFYVNENTFKERLKLFFIKNQRSSLRIRLFNFSLKILTCALYILRVSLDNPNFNASPWACAACRNNTGLNVTESSKINWELIFWVNRRDPLWAIQVTVALISFLETMLITYLSYKGNICEQMFQISFILEMINTVPFIITIFWHPLKNIFVPVFLNCWLAKGALENMINDFHRAIQRTHSAMFNQVFILICTLLCLVFTGACGIQHLERAGKQLSLFDSFYFCIVTFSTVGYGDVTPQIWPSQLLVVILICVALVVLPLQFEELAYLWMESQKLGGNYSRHRAQTEKHVVLCVSSLKIDLLMDFLNEFYAHPRLQDYYVVILCPTEMDIQVRRILQIPLWSQRVIYLQGSALKDQDLMRAKMDDAEACFILSSRNEVDRTAADHQTILRAWAAKDFAPNCPLYVQILKPENKFHVKFADHVVCEEEFKYAMLALNCVCPATSTLVTLLVHTSRGQEGQLSPEQWQRTYGRCSGNEVYHIRLCDSKFFGEYDGKSFTYASFHAHKKYGVCLIGVKREDNKSILLNPGPRHIMASTDTCYYINITKEENSAFIFKQEEKHNKGLPLTGLYDAPSRLPVHSIIASMVDQTASFGTVAIDLQNPDPPEESGKLALPTENGAGSRRPSIAPVLEIADSSAILPCDLLSDQSEDEANQSDEEGSVGSDFVKGYPPNSPYIGSSPTLCHLLPQKAPFCCLRLDKGCTHNSFEDAKAYGFKNKLIIVSAETAGNGLYNFIVPLRAYYRPRKELNPIVLLLDYPPDNHFLEAICCFPMVYFMTGTIDNLDNLLQCGIIYADNLVVVDKESTMSAEEDYMADAKTIVNVQTMFRLFPSLSIITELTHPSNMRFMQFRAKDCYSLALSKLEKIERDKGSNLAFMFRLPFAAGRVFSISMLDTLLYQSFVKDYMIAIVRLLLGLDTTPGSGYLCAMKITEEDLWIRTYGRLFQKLCSSSAEIPIGIYRTESHMFSNTECKDSYAQSQLSVNAEHGAEHRERGESRKEKTAHRNSTTSEQSEHPLLRKKSMQWARRLSRKNAKPSSRAERISQQRLNLYRRSERQELSELVKNRMKHLGLPTVGYEDVSNLTASDVMNRVNLGYLQELQDIAEHPYTEGTRPPEPQADEMNDHQNTLSYVLINPPPDTMLELNDIVYIIRSDPLAHMPEDSQVGQARIGKNKQDFGTEMRDETHL</sequence>
<evidence type="ECO:0000256" key="3">
    <source>
        <dbReference type="ARBA" id="ARBA00022475"/>
    </source>
</evidence>
<evidence type="ECO:0000256" key="2">
    <source>
        <dbReference type="ARBA" id="ARBA00022448"/>
    </source>
</evidence>
<evidence type="ECO:0000256" key="14">
    <source>
        <dbReference type="SAM" id="Phobius"/>
    </source>
</evidence>
<keyword evidence="8 14" id="KW-1133">Transmembrane helix</keyword>
<dbReference type="Pfam" id="PF07885">
    <property type="entry name" value="Ion_trans_2"/>
    <property type="match status" value="1"/>
</dbReference>
<evidence type="ECO:0000256" key="5">
    <source>
        <dbReference type="ARBA" id="ARBA00022692"/>
    </source>
</evidence>
<comment type="subcellular location">
    <subcellularLocation>
        <location evidence="1">Cell membrane</location>
        <topology evidence="1">Multi-pass membrane protein</topology>
    </subcellularLocation>
</comment>
<feature type="region of interest" description="Disordered" evidence="13">
    <location>
        <begin position="1269"/>
        <end position="1293"/>
    </location>
</feature>
<keyword evidence="9" id="KW-0406">Ion transport</keyword>
<dbReference type="GO" id="GO:0005886">
    <property type="term" value="C:plasma membrane"/>
    <property type="evidence" value="ECO:0007669"/>
    <property type="project" value="UniProtKB-SubCell"/>
</dbReference>
<dbReference type="FunFam" id="3.40.50.720:FF:000011">
    <property type="entry name" value="Potassium channel subfamily T member 1"/>
    <property type="match status" value="1"/>
</dbReference>
<keyword evidence="6" id="KW-0631">Potassium channel</keyword>
<feature type="transmembrane region" description="Helical" evidence="14">
    <location>
        <begin position="203"/>
        <end position="225"/>
    </location>
</feature>
<dbReference type="FunFam" id="3.40.50.720:FF:000034">
    <property type="entry name" value="Potassium channel subfamily T member 1"/>
    <property type="match status" value="1"/>
</dbReference>
<organism evidence="16 17">
    <name type="scientific">Takifugu rubripes</name>
    <name type="common">Japanese pufferfish</name>
    <name type="synonym">Fugu rubripes</name>
    <dbReference type="NCBI Taxonomy" id="31033"/>
    <lineage>
        <taxon>Eukaryota</taxon>
        <taxon>Metazoa</taxon>
        <taxon>Chordata</taxon>
        <taxon>Craniata</taxon>
        <taxon>Vertebrata</taxon>
        <taxon>Euteleostomi</taxon>
        <taxon>Actinopterygii</taxon>
        <taxon>Neopterygii</taxon>
        <taxon>Teleostei</taxon>
        <taxon>Neoteleostei</taxon>
        <taxon>Acanthomorphata</taxon>
        <taxon>Eupercaria</taxon>
        <taxon>Tetraodontiformes</taxon>
        <taxon>Tetradontoidea</taxon>
        <taxon>Tetraodontidae</taxon>
        <taxon>Takifugu</taxon>
    </lineage>
</organism>
<evidence type="ECO:0000256" key="10">
    <source>
        <dbReference type="ARBA" id="ARBA00023136"/>
    </source>
</evidence>
<evidence type="ECO:0000256" key="7">
    <source>
        <dbReference type="ARBA" id="ARBA00022958"/>
    </source>
</evidence>